<dbReference type="CDD" id="cd19166">
    <property type="entry name" value="HemeO-bac"/>
    <property type="match status" value="1"/>
</dbReference>
<comment type="caution">
    <text evidence="1">The sequence shown here is derived from an EMBL/GenBank/DDBJ whole genome shotgun (WGS) entry which is preliminary data.</text>
</comment>
<dbReference type="InterPro" id="IPR016084">
    <property type="entry name" value="Haem_Oase-like_multi-hlx"/>
</dbReference>
<gene>
    <name evidence="1" type="ORF">HHL11_30690</name>
</gene>
<evidence type="ECO:0000313" key="1">
    <source>
        <dbReference type="EMBL" id="NML48156.1"/>
    </source>
</evidence>
<name>A0A848HAU8_9BURK</name>
<evidence type="ECO:0000313" key="2">
    <source>
        <dbReference type="Proteomes" id="UP000541185"/>
    </source>
</evidence>
<reference evidence="1 2" key="1">
    <citation type="submission" date="2020-04" db="EMBL/GenBank/DDBJ databases">
        <title>Ramlibacter sp. G-1-2-2 isolated from soil.</title>
        <authorList>
            <person name="Dahal R.H."/>
        </authorList>
    </citation>
    <scope>NUCLEOTIDE SEQUENCE [LARGE SCALE GENOMIC DNA]</scope>
    <source>
        <strain evidence="1 2">G-1-2-2</strain>
    </source>
</reference>
<dbReference type="EMBL" id="JABBFX010000004">
    <property type="protein sequence ID" value="NML48156.1"/>
    <property type="molecule type" value="Genomic_DNA"/>
</dbReference>
<accession>A0A848HAU8</accession>
<sequence length="202" mass="22468">MNHPADLHEPPRPDGALTALRAATRERHQRVDRLMDLRRLRERAHYGRVLQVLDAFLGPWEEAVAAALPAAWHPWLWERSRRTFLQGDLQQLGLRPLPPAQLALQLPNAAAAWGSVYVLEGSALGGQVITRALAQTGLQAASSYFHGWGADTQGMWQEFRDHLQAEVTESAWVEAACDAACQTFDNLASLLENHLNERTALA</sequence>
<keyword evidence="2" id="KW-1185">Reference proteome</keyword>
<dbReference type="Proteomes" id="UP000541185">
    <property type="component" value="Unassembled WGS sequence"/>
</dbReference>
<organism evidence="1 2">
    <name type="scientific">Ramlibacter agri</name>
    <dbReference type="NCBI Taxonomy" id="2728837"/>
    <lineage>
        <taxon>Bacteria</taxon>
        <taxon>Pseudomonadati</taxon>
        <taxon>Pseudomonadota</taxon>
        <taxon>Betaproteobacteria</taxon>
        <taxon>Burkholderiales</taxon>
        <taxon>Comamonadaceae</taxon>
        <taxon>Ramlibacter</taxon>
    </lineage>
</organism>
<dbReference type="RefSeq" id="WP_169422491.1">
    <property type="nucleotide sequence ID" value="NZ_JABBFX010000004.1"/>
</dbReference>
<proteinExistence type="predicted"/>
<dbReference type="Gene3D" id="1.20.910.10">
    <property type="entry name" value="Heme oxygenase-like"/>
    <property type="match status" value="1"/>
</dbReference>
<dbReference type="SUPFAM" id="SSF48613">
    <property type="entry name" value="Heme oxygenase-like"/>
    <property type="match status" value="1"/>
</dbReference>
<protein>
    <submittedName>
        <fullName evidence="1">Biliverdin-producing heme oxygenase</fullName>
    </submittedName>
</protein>
<dbReference type="AlphaFoldDB" id="A0A848HAU8"/>